<proteinExistence type="predicted"/>
<dbReference type="GO" id="GO:0042597">
    <property type="term" value="C:periplasmic space"/>
    <property type="evidence" value="ECO:0007669"/>
    <property type="project" value="UniProtKB-SubCell"/>
</dbReference>
<organism evidence="9 10">
    <name type="scientific">Candidatus Daviesbacteria bacterium RIFCSPHIGHO2_02_FULL_43_12</name>
    <dbReference type="NCBI Taxonomy" id="1797776"/>
    <lineage>
        <taxon>Bacteria</taxon>
        <taxon>Candidatus Daviesiibacteriota</taxon>
    </lineage>
</organism>
<keyword evidence="6" id="KW-0016">Alginate biosynthesis</keyword>
<keyword evidence="3" id="KW-0808">Transferase</keyword>
<evidence type="ECO:0000259" key="8">
    <source>
        <dbReference type="Pfam" id="PF16822"/>
    </source>
</evidence>
<dbReference type="Pfam" id="PF16822">
    <property type="entry name" value="ALGX"/>
    <property type="match status" value="1"/>
</dbReference>
<comment type="subcellular location">
    <subcellularLocation>
        <location evidence="1">Periplasm</location>
    </subcellularLocation>
</comment>
<gene>
    <name evidence="9" type="ORF">A3D25_02260</name>
</gene>
<dbReference type="GO" id="GO:0042121">
    <property type="term" value="P:alginic acid biosynthetic process"/>
    <property type="evidence" value="ECO:0007669"/>
    <property type="project" value="UniProtKB-UniPathway"/>
</dbReference>
<keyword evidence="7" id="KW-1133">Transmembrane helix</keyword>
<evidence type="ECO:0000256" key="2">
    <source>
        <dbReference type="ARBA" id="ARBA00005182"/>
    </source>
</evidence>
<dbReference type="InterPro" id="IPR031811">
    <property type="entry name" value="ALGX/ALGJ_SGNH-like"/>
</dbReference>
<dbReference type="Proteomes" id="UP000177328">
    <property type="component" value="Unassembled WGS sequence"/>
</dbReference>
<evidence type="ECO:0000256" key="6">
    <source>
        <dbReference type="ARBA" id="ARBA00022841"/>
    </source>
</evidence>
<reference evidence="9 10" key="1">
    <citation type="journal article" date="2016" name="Nat. Commun.">
        <title>Thousands of microbial genomes shed light on interconnected biogeochemical processes in an aquifer system.</title>
        <authorList>
            <person name="Anantharaman K."/>
            <person name="Brown C.T."/>
            <person name="Hug L.A."/>
            <person name="Sharon I."/>
            <person name="Castelle C.J."/>
            <person name="Probst A.J."/>
            <person name="Thomas B.C."/>
            <person name="Singh A."/>
            <person name="Wilkins M.J."/>
            <person name="Karaoz U."/>
            <person name="Brodie E.L."/>
            <person name="Williams K.H."/>
            <person name="Hubbard S.S."/>
            <person name="Banfield J.F."/>
        </authorList>
    </citation>
    <scope>NUCLEOTIDE SEQUENCE [LARGE SCALE GENOMIC DNA]</scope>
</reference>
<evidence type="ECO:0000256" key="1">
    <source>
        <dbReference type="ARBA" id="ARBA00004418"/>
    </source>
</evidence>
<comment type="pathway">
    <text evidence="2">Glycan biosynthesis; alginate biosynthesis.</text>
</comment>
<keyword evidence="4" id="KW-0732">Signal</keyword>
<evidence type="ECO:0000256" key="4">
    <source>
        <dbReference type="ARBA" id="ARBA00022729"/>
    </source>
</evidence>
<dbReference type="InterPro" id="IPR036514">
    <property type="entry name" value="SGNH_hydro_sf"/>
</dbReference>
<feature type="domain" description="AlgX/AlgJ SGNH hydrolase-like" evidence="8">
    <location>
        <begin position="280"/>
        <end position="390"/>
    </location>
</feature>
<keyword evidence="7" id="KW-0812">Transmembrane</keyword>
<sequence length="394" mass="45707">MEKSQPFKITGYLTLIVWIALSVFEILTFFLINPKPIYFRAWEYVSNYSGLDAAFAPFKPLAVYNGTMTGDLLNAIQFKPLPSEIRRQYFQVDEFGYRNPVGISRTPLDAIVVGSSFVAGAQTDQKDLVTEILTNQYNIKSYNYVTSVQYLWEDWRFKENPPKYVILLGSEGEIISSLWKYSIIDRVPYNNPKAWSNFKQWQSQNEFFSWRFDKAAVILKDYSLTRHLMNNLFIDVKNRLFTREQIANSSLQNAVTYDPKTKMLFFQLDYDNPTLNSQSKTLADIETAILEFKKTRDLLASRGITLIISAMPSKTHLETLKYRNMLDKERAILVLYEELKKVGIEYIDLYSPTMEYVKTTGEHLYLPDDSHWSATANMLIANLLSKKISELSNK</sequence>
<keyword evidence="7" id="KW-0472">Membrane</keyword>
<dbReference type="SUPFAM" id="SSF52266">
    <property type="entry name" value="SGNH hydrolase"/>
    <property type="match status" value="1"/>
</dbReference>
<keyword evidence="5" id="KW-0574">Periplasm</keyword>
<dbReference type="EMBL" id="MFDD01000002">
    <property type="protein sequence ID" value="OGE41325.1"/>
    <property type="molecule type" value="Genomic_DNA"/>
</dbReference>
<evidence type="ECO:0000256" key="7">
    <source>
        <dbReference type="SAM" id="Phobius"/>
    </source>
</evidence>
<feature type="transmembrane region" description="Helical" evidence="7">
    <location>
        <begin position="12"/>
        <end position="32"/>
    </location>
</feature>
<evidence type="ECO:0000313" key="10">
    <source>
        <dbReference type="Proteomes" id="UP000177328"/>
    </source>
</evidence>
<dbReference type="UniPathway" id="UPA00286"/>
<comment type="caution">
    <text evidence="9">The sequence shown here is derived from an EMBL/GenBank/DDBJ whole genome shotgun (WGS) entry which is preliminary data.</text>
</comment>
<evidence type="ECO:0000256" key="5">
    <source>
        <dbReference type="ARBA" id="ARBA00022764"/>
    </source>
</evidence>
<evidence type="ECO:0000313" key="9">
    <source>
        <dbReference type="EMBL" id="OGE41325.1"/>
    </source>
</evidence>
<name>A0A1F5KKK8_9BACT</name>
<dbReference type="AlphaFoldDB" id="A0A1F5KKK8"/>
<accession>A0A1F5KKK8</accession>
<dbReference type="GO" id="GO:0016740">
    <property type="term" value="F:transferase activity"/>
    <property type="evidence" value="ECO:0007669"/>
    <property type="project" value="UniProtKB-KW"/>
</dbReference>
<dbReference type="Gene3D" id="3.40.50.1110">
    <property type="entry name" value="SGNH hydrolase"/>
    <property type="match status" value="1"/>
</dbReference>
<protein>
    <recommendedName>
        <fullName evidence="8">AlgX/AlgJ SGNH hydrolase-like domain-containing protein</fullName>
    </recommendedName>
</protein>
<evidence type="ECO:0000256" key="3">
    <source>
        <dbReference type="ARBA" id="ARBA00022679"/>
    </source>
</evidence>